<dbReference type="Proteomes" id="UP000771797">
    <property type="component" value="Unassembled WGS sequence"/>
</dbReference>
<sequence length="328" mass="36784">MPTGPSPTSSPPIDPAILEQAADWLLLLQSGDATPADRQNLERWKNQGAMHQAAWQRAESVLDTFHQASHQAAGPAARRTLSRLENTDRRRAMKTLALLLLATPTAWVSYRYLPWYSWQADLYTHTGEQRTLDLADGTHLVMNTATAVDLDFSERERRLTLRAGEILLTTSKDPAPHARPLVVDTPQGRLRALGTRFAVRQLEGETLLSVFEGAVEISPIHADKVIVPAGQQRLFSGSRIRPSKPVADDALLWEKGMLLARDMPLRTWVEEIGRYRNGILRCDPEISDIRVSGAFPLNNTDASLDLLRKTLPVEISRVSPWWITLRKR</sequence>
<dbReference type="RefSeq" id="WP_159661341.1">
    <property type="nucleotide sequence ID" value="NZ_AQPF01000037.1"/>
</dbReference>
<dbReference type="PIRSF" id="PIRSF018266">
    <property type="entry name" value="FecR"/>
    <property type="match status" value="1"/>
</dbReference>
<dbReference type="Pfam" id="PF04773">
    <property type="entry name" value="FecR"/>
    <property type="match status" value="1"/>
</dbReference>
<evidence type="ECO:0000259" key="1">
    <source>
        <dbReference type="Pfam" id="PF04773"/>
    </source>
</evidence>
<feature type="domain" description="FecR protein" evidence="1">
    <location>
        <begin position="121"/>
        <end position="216"/>
    </location>
</feature>
<dbReference type="PANTHER" id="PTHR30273:SF2">
    <property type="entry name" value="PROTEIN FECR"/>
    <property type="match status" value="1"/>
</dbReference>
<evidence type="ECO:0000313" key="4">
    <source>
        <dbReference type="Proteomes" id="UP000771797"/>
    </source>
</evidence>
<gene>
    <name evidence="3" type="ORF">A6D6_03327</name>
</gene>
<protein>
    <submittedName>
        <fullName evidence="3">Transmembrane sensor</fullName>
    </submittedName>
</protein>
<keyword evidence="3" id="KW-0472">Membrane</keyword>
<proteinExistence type="predicted"/>
<evidence type="ECO:0000259" key="2">
    <source>
        <dbReference type="Pfam" id="PF16220"/>
    </source>
</evidence>
<reference evidence="3 4" key="1">
    <citation type="submission" date="2012-09" db="EMBL/GenBank/DDBJ databases">
        <title>Genome Sequence of alkane-degrading Bacterium Alcanivorax sp. 6-D-6.</title>
        <authorList>
            <person name="Lai Q."/>
            <person name="Shao Z."/>
        </authorList>
    </citation>
    <scope>NUCLEOTIDE SEQUENCE [LARGE SCALE GENOMIC DNA]</scope>
    <source>
        <strain evidence="3 4">6-D-6</strain>
    </source>
</reference>
<evidence type="ECO:0000313" key="3">
    <source>
        <dbReference type="EMBL" id="KAF0804159.1"/>
    </source>
</evidence>
<dbReference type="PANTHER" id="PTHR30273">
    <property type="entry name" value="PERIPLASMIC SIGNAL SENSOR AND SIGMA FACTOR ACTIVATOR FECR-RELATED"/>
    <property type="match status" value="1"/>
</dbReference>
<dbReference type="InterPro" id="IPR032623">
    <property type="entry name" value="FecR_N"/>
</dbReference>
<feature type="domain" description="FecR N-terminal" evidence="2">
    <location>
        <begin position="19"/>
        <end position="60"/>
    </location>
</feature>
<dbReference type="InterPro" id="IPR006860">
    <property type="entry name" value="FecR"/>
</dbReference>
<keyword evidence="3" id="KW-0812">Transmembrane</keyword>
<organism evidence="3 4">
    <name type="scientific">Alcanivorax xiamenensis</name>
    <dbReference type="NCBI Taxonomy" id="1177156"/>
    <lineage>
        <taxon>Bacteria</taxon>
        <taxon>Pseudomonadati</taxon>
        <taxon>Pseudomonadota</taxon>
        <taxon>Gammaproteobacteria</taxon>
        <taxon>Oceanospirillales</taxon>
        <taxon>Alcanivoracaceae</taxon>
        <taxon>Alcanivorax</taxon>
    </lineage>
</organism>
<name>A0ABQ6Y4L6_9GAMM</name>
<keyword evidence="4" id="KW-1185">Reference proteome</keyword>
<dbReference type="Pfam" id="PF16220">
    <property type="entry name" value="DUF4880"/>
    <property type="match status" value="1"/>
</dbReference>
<dbReference type="InterPro" id="IPR012373">
    <property type="entry name" value="Ferrdict_sens_TM"/>
</dbReference>
<comment type="caution">
    <text evidence="3">The sequence shown here is derived from an EMBL/GenBank/DDBJ whole genome shotgun (WGS) entry which is preliminary data.</text>
</comment>
<dbReference type="EMBL" id="AQPF01000037">
    <property type="protein sequence ID" value="KAF0804159.1"/>
    <property type="molecule type" value="Genomic_DNA"/>
</dbReference>
<dbReference type="Gene3D" id="2.60.120.1440">
    <property type="match status" value="1"/>
</dbReference>
<accession>A0ABQ6Y4L6</accession>